<organism evidence="2 3">
    <name type="scientific">Burkholderia aenigmatica</name>
    <dbReference type="NCBI Taxonomy" id="2015348"/>
    <lineage>
        <taxon>Bacteria</taxon>
        <taxon>Pseudomonadati</taxon>
        <taxon>Pseudomonadota</taxon>
        <taxon>Betaproteobacteria</taxon>
        <taxon>Burkholderiales</taxon>
        <taxon>Burkholderiaceae</taxon>
        <taxon>Burkholderia</taxon>
        <taxon>Burkholderia cepacia complex</taxon>
    </lineage>
</organism>
<gene>
    <name evidence="2" type="ORF">BLA3211_08071</name>
</gene>
<name>A0A6J5JTP9_9BURK</name>
<evidence type="ECO:0000256" key="1">
    <source>
        <dbReference type="SAM" id="MobiDB-lite"/>
    </source>
</evidence>
<accession>A0A6J5JTP9</accession>
<sequence>MADGRPAELARHVEAESEKNDKLIIEALAELEDVSKAGKRKATVATICQLTGLSRNTVRGRPWALVRLKAIKAAHKSQLASEAASRSEEEHEPTPRMLRNRIKLILDQNALLYEEILTLKGIISNQETEIEALKARSKISLAQPPGRVPE</sequence>
<proteinExistence type="predicted"/>
<dbReference type="AlphaFoldDB" id="A0A6J5JTP9"/>
<dbReference type="EMBL" id="CABWIL020000048">
    <property type="protein sequence ID" value="CAB3974551.1"/>
    <property type="molecule type" value="Genomic_DNA"/>
</dbReference>
<reference evidence="2 3" key="1">
    <citation type="submission" date="2020-04" db="EMBL/GenBank/DDBJ databases">
        <authorList>
            <person name="Depoorter E."/>
        </authorList>
    </citation>
    <scope>NUCLEOTIDE SEQUENCE [LARGE SCALE GENOMIC DNA]</scope>
    <source>
        <strain evidence="2 3">BCC0217</strain>
    </source>
</reference>
<evidence type="ECO:0000313" key="2">
    <source>
        <dbReference type="EMBL" id="CAB3974551.1"/>
    </source>
</evidence>
<dbReference type="Proteomes" id="UP000494301">
    <property type="component" value="Unassembled WGS sequence"/>
</dbReference>
<dbReference type="RefSeq" id="WP_175223591.1">
    <property type="nucleotide sequence ID" value="NZ_CABWIL020000048.1"/>
</dbReference>
<evidence type="ECO:0000313" key="3">
    <source>
        <dbReference type="Proteomes" id="UP000494301"/>
    </source>
</evidence>
<feature type="region of interest" description="Disordered" evidence="1">
    <location>
        <begin position="77"/>
        <end position="97"/>
    </location>
</feature>
<feature type="compositionally biased region" description="Basic and acidic residues" evidence="1">
    <location>
        <begin position="85"/>
        <end position="94"/>
    </location>
</feature>
<protein>
    <submittedName>
        <fullName evidence="2">Uncharacterized protein</fullName>
    </submittedName>
</protein>